<dbReference type="KEGG" id="amuc:Pan181_26990"/>
<dbReference type="AlphaFoldDB" id="A0A518AP37"/>
<feature type="compositionally biased region" description="Polar residues" evidence="1">
    <location>
        <begin position="486"/>
        <end position="497"/>
    </location>
</feature>
<keyword evidence="4" id="KW-1185">Reference proteome</keyword>
<feature type="region of interest" description="Disordered" evidence="1">
    <location>
        <begin position="24"/>
        <end position="142"/>
    </location>
</feature>
<feature type="compositionally biased region" description="Low complexity" evidence="1">
    <location>
        <begin position="81"/>
        <end position="97"/>
    </location>
</feature>
<feature type="chain" id="PRO_5022160744" description="Outer membrane efflux protein" evidence="2">
    <location>
        <begin position="24"/>
        <end position="497"/>
    </location>
</feature>
<keyword evidence="2" id="KW-0732">Signal</keyword>
<feature type="region of interest" description="Disordered" evidence="1">
    <location>
        <begin position="407"/>
        <end position="497"/>
    </location>
</feature>
<feature type="signal peptide" evidence="2">
    <location>
        <begin position="1"/>
        <end position="23"/>
    </location>
</feature>
<evidence type="ECO:0008006" key="5">
    <source>
        <dbReference type="Google" id="ProtNLM"/>
    </source>
</evidence>
<evidence type="ECO:0000256" key="1">
    <source>
        <dbReference type="SAM" id="MobiDB-lite"/>
    </source>
</evidence>
<organism evidence="3 4">
    <name type="scientific">Aeoliella mucimassa</name>
    <dbReference type="NCBI Taxonomy" id="2527972"/>
    <lineage>
        <taxon>Bacteria</taxon>
        <taxon>Pseudomonadati</taxon>
        <taxon>Planctomycetota</taxon>
        <taxon>Planctomycetia</taxon>
        <taxon>Pirellulales</taxon>
        <taxon>Lacipirellulaceae</taxon>
        <taxon>Aeoliella</taxon>
    </lineage>
</organism>
<dbReference type="Proteomes" id="UP000315750">
    <property type="component" value="Chromosome"/>
</dbReference>
<evidence type="ECO:0000313" key="3">
    <source>
        <dbReference type="EMBL" id="QDU56490.1"/>
    </source>
</evidence>
<reference evidence="3 4" key="1">
    <citation type="submission" date="2019-02" db="EMBL/GenBank/DDBJ databases">
        <title>Deep-cultivation of Planctomycetes and their phenomic and genomic characterization uncovers novel biology.</title>
        <authorList>
            <person name="Wiegand S."/>
            <person name="Jogler M."/>
            <person name="Boedeker C."/>
            <person name="Pinto D."/>
            <person name="Vollmers J."/>
            <person name="Rivas-Marin E."/>
            <person name="Kohn T."/>
            <person name="Peeters S.H."/>
            <person name="Heuer A."/>
            <person name="Rast P."/>
            <person name="Oberbeckmann S."/>
            <person name="Bunk B."/>
            <person name="Jeske O."/>
            <person name="Meyerdierks A."/>
            <person name="Storesund J.E."/>
            <person name="Kallscheuer N."/>
            <person name="Luecker S."/>
            <person name="Lage O.M."/>
            <person name="Pohl T."/>
            <person name="Merkel B.J."/>
            <person name="Hornburger P."/>
            <person name="Mueller R.-W."/>
            <person name="Bruemmer F."/>
            <person name="Labrenz M."/>
            <person name="Spormann A.M."/>
            <person name="Op den Camp H."/>
            <person name="Overmann J."/>
            <person name="Amann R."/>
            <person name="Jetten M.S.M."/>
            <person name="Mascher T."/>
            <person name="Medema M.H."/>
            <person name="Devos D.P."/>
            <person name="Kaster A.-K."/>
            <person name="Ovreas L."/>
            <person name="Rohde M."/>
            <person name="Galperin M.Y."/>
            <person name="Jogler C."/>
        </authorList>
    </citation>
    <scope>NUCLEOTIDE SEQUENCE [LARGE SCALE GENOMIC DNA]</scope>
    <source>
        <strain evidence="3 4">Pan181</strain>
    </source>
</reference>
<name>A0A518AP37_9BACT</name>
<dbReference type="EMBL" id="CP036278">
    <property type="protein sequence ID" value="QDU56490.1"/>
    <property type="molecule type" value="Genomic_DNA"/>
</dbReference>
<proteinExistence type="predicted"/>
<protein>
    <recommendedName>
        <fullName evidence="5">Outer membrane efflux protein</fullName>
    </recommendedName>
</protein>
<evidence type="ECO:0000256" key="2">
    <source>
        <dbReference type="SAM" id="SignalP"/>
    </source>
</evidence>
<dbReference type="OrthoDB" id="282964at2"/>
<gene>
    <name evidence="3" type="ORF">Pan181_26990</name>
</gene>
<sequence length="497" mass="52043" precursor="true">MRSFWTICAACACLLATTTWSSAQDTAGSGAGEISLPPMEGFSGGSGDSLLPSIDTNFGMGGLDVPPISGSNPAGGAASQPPATTRPTAANPNTAGNPGAGAGGGAANPLRQNPPASAPTGRAPASRPAANPNPPSRYATPAGAASLDSINLDSSSTGTTSSSSVQVKYAESLIKDALKRPANSQLTGVPVTLQDVIEASNSRETQSESIAAYWDLCSSVSDYYLSLFEQTELERLAQSTQAGAPLAEARRLTETRRESALSAARATQLRLAAMMHRDMNSLPLPGDLPLVGEYSTRYEQTFAGGGSPEAAELNRLLPLRHAELIYAAEGVAEAEDWYVTVASRPANDQGEGIVKSLKLLAYSRRAFVQITRDYNKRITRYTELARPGNLRSERLVAMLIKTELTTASRSAAPQLPADNRRSETSPQPTFREPSQDPSMDLSPTFDSGVVPTGDEQDPANPEQGVVPAGGAQAMPSQLEPGESSVLLRNTTLPDLAN</sequence>
<dbReference type="RefSeq" id="WP_145247230.1">
    <property type="nucleotide sequence ID" value="NZ_CP036278.1"/>
</dbReference>
<accession>A0A518AP37</accession>
<evidence type="ECO:0000313" key="4">
    <source>
        <dbReference type="Proteomes" id="UP000315750"/>
    </source>
</evidence>